<dbReference type="InterPro" id="IPR036188">
    <property type="entry name" value="FAD/NAD-bd_sf"/>
</dbReference>
<dbReference type="InParanoid" id="A0A177D1D2"/>
<feature type="compositionally biased region" description="Low complexity" evidence="1">
    <location>
        <begin position="63"/>
        <end position="73"/>
    </location>
</feature>
<reference evidence="2 3" key="1">
    <citation type="submission" date="2016-05" db="EMBL/GenBank/DDBJ databases">
        <title>Comparative analysis of secretome profiles of manganese(II)-oxidizing ascomycete fungi.</title>
        <authorList>
            <consortium name="DOE Joint Genome Institute"/>
            <person name="Zeiner C.A."/>
            <person name="Purvine S.O."/>
            <person name="Zink E.M."/>
            <person name="Wu S."/>
            <person name="Pasa-Tolic L."/>
            <person name="Chaput D.L."/>
            <person name="Haridas S."/>
            <person name="Grigoriev I.V."/>
            <person name="Santelli C.M."/>
            <person name="Hansel C.M."/>
        </authorList>
    </citation>
    <scope>NUCLEOTIDE SEQUENCE [LARGE SCALE GENOMIC DNA]</scope>
    <source>
        <strain evidence="2 3">AP3s5-JAC2a</strain>
    </source>
</reference>
<dbReference type="OrthoDB" id="424974at2759"/>
<feature type="region of interest" description="Disordered" evidence="1">
    <location>
        <begin position="34"/>
        <end position="73"/>
    </location>
</feature>
<accession>A0A177D1D2</accession>
<evidence type="ECO:0000313" key="3">
    <source>
        <dbReference type="Proteomes" id="UP000077069"/>
    </source>
</evidence>
<dbReference type="EMBL" id="KV441548">
    <property type="protein sequence ID" value="OAG13037.1"/>
    <property type="molecule type" value="Genomic_DNA"/>
</dbReference>
<name>A0A177D1D2_9PLEO</name>
<sequence length="73" mass="7445">MEPHYGVAIIGLGAMGASTHYQLSNRGVRACGIDRFSPPKSKAPATAHPASRASSLAKAPPTSRYSSSAACSS</sequence>
<proteinExistence type="predicted"/>
<dbReference type="Gene3D" id="3.50.50.60">
    <property type="entry name" value="FAD/NAD(P)-binding domain"/>
    <property type="match status" value="1"/>
</dbReference>
<dbReference type="AlphaFoldDB" id="A0A177D1D2"/>
<keyword evidence="3" id="KW-1185">Reference proteome</keyword>
<evidence type="ECO:0000256" key="1">
    <source>
        <dbReference type="SAM" id="MobiDB-lite"/>
    </source>
</evidence>
<protein>
    <submittedName>
        <fullName evidence="2">Uncharacterized protein</fullName>
    </submittedName>
</protein>
<evidence type="ECO:0000313" key="2">
    <source>
        <dbReference type="EMBL" id="OAG13037.1"/>
    </source>
</evidence>
<dbReference type="GeneID" id="28760948"/>
<dbReference type="RefSeq" id="XP_018043402.1">
    <property type="nucleotide sequence ID" value="XM_018177462.1"/>
</dbReference>
<dbReference type="Proteomes" id="UP000077069">
    <property type="component" value="Unassembled WGS sequence"/>
</dbReference>
<gene>
    <name evidence="2" type="ORF">CC84DRAFT_1160277</name>
</gene>
<organism evidence="2 3">
    <name type="scientific">Paraphaeosphaeria sporulosa</name>
    <dbReference type="NCBI Taxonomy" id="1460663"/>
    <lineage>
        <taxon>Eukaryota</taxon>
        <taxon>Fungi</taxon>
        <taxon>Dikarya</taxon>
        <taxon>Ascomycota</taxon>
        <taxon>Pezizomycotina</taxon>
        <taxon>Dothideomycetes</taxon>
        <taxon>Pleosporomycetidae</taxon>
        <taxon>Pleosporales</taxon>
        <taxon>Massarineae</taxon>
        <taxon>Didymosphaeriaceae</taxon>
        <taxon>Paraphaeosphaeria</taxon>
    </lineage>
</organism>